<dbReference type="EMBL" id="MU277208">
    <property type="protein sequence ID" value="KAI0062305.1"/>
    <property type="molecule type" value="Genomic_DNA"/>
</dbReference>
<gene>
    <name evidence="1" type="ORF">BV25DRAFT_1916216</name>
</gene>
<evidence type="ECO:0000313" key="2">
    <source>
        <dbReference type="Proteomes" id="UP000814140"/>
    </source>
</evidence>
<sequence length="237" mass="25198">MPSLRRTLSSPAVRSSPYPAAIGVAAGRPHGPRRSSGSDTSSRRVLADIDWWRVTVGQNDTDLAEEREAAEGAEAPSPADPADDLDDPTSPAAVNALEIERPSTPIASEVALSPMIDDSPQAHRYGPQAHRYGQLSAFAAGLRTPTRRHSSESSASSVESSPDALLTPRECLSFADMGFADPGADLPPLRARQISLAAVKSLSFSEFSTPTKDRSAKASVFDELAESVYIHDNDIFA</sequence>
<keyword evidence="2" id="KW-1185">Reference proteome</keyword>
<accession>A0ACB8T258</accession>
<name>A0ACB8T258_9AGAM</name>
<proteinExistence type="predicted"/>
<protein>
    <submittedName>
        <fullName evidence="1">Uncharacterized protein</fullName>
    </submittedName>
</protein>
<reference evidence="1" key="1">
    <citation type="submission" date="2021-03" db="EMBL/GenBank/DDBJ databases">
        <authorList>
            <consortium name="DOE Joint Genome Institute"/>
            <person name="Ahrendt S."/>
            <person name="Looney B.P."/>
            <person name="Miyauchi S."/>
            <person name="Morin E."/>
            <person name="Drula E."/>
            <person name="Courty P.E."/>
            <person name="Chicoki N."/>
            <person name="Fauchery L."/>
            <person name="Kohler A."/>
            <person name="Kuo A."/>
            <person name="Labutti K."/>
            <person name="Pangilinan J."/>
            <person name="Lipzen A."/>
            <person name="Riley R."/>
            <person name="Andreopoulos W."/>
            <person name="He G."/>
            <person name="Johnson J."/>
            <person name="Barry K.W."/>
            <person name="Grigoriev I.V."/>
            <person name="Nagy L."/>
            <person name="Hibbett D."/>
            <person name="Henrissat B."/>
            <person name="Matheny P.B."/>
            <person name="Labbe J."/>
            <person name="Martin F."/>
        </authorList>
    </citation>
    <scope>NUCLEOTIDE SEQUENCE</scope>
    <source>
        <strain evidence="1">HHB10654</strain>
    </source>
</reference>
<organism evidence="1 2">
    <name type="scientific">Artomyces pyxidatus</name>
    <dbReference type="NCBI Taxonomy" id="48021"/>
    <lineage>
        <taxon>Eukaryota</taxon>
        <taxon>Fungi</taxon>
        <taxon>Dikarya</taxon>
        <taxon>Basidiomycota</taxon>
        <taxon>Agaricomycotina</taxon>
        <taxon>Agaricomycetes</taxon>
        <taxon>Russulales</taxon>
        <taxon>Auriscalpiaceae</taxon>
        <taxon>Artomyces</taxon>
    </lineage>
</organism>
<dbReference type="Proteomes" id="UP000814140">
    <property type="component" value="Unassembled WGS sequence"/>
</dbReference>
<evidence type="ECO:0000313" key="1">
    <source>
        <dbReference type="EMBL" id="KAI0062305.1"/>
    </source>
</evidence>
<reference evidence="1" key="2">
    <citation type="journal article" date="2022" name="New Phytol.">
        <title>Evolutionary transition to the ectomycorrhizal habit in the genomes of a hyperdiverse lineage of mushroom-forming fungi.</title>
        <authorList>
            <person name="Looney B."/>
            <person name="Miyauchi S."/>
            <person name="Morin E."/>
            <person name="Drula E."/>
            <person name="Courty P.E."/>
            <person name="Kohler A."/>
            <person name="Kuo A."/>
            <person name="LaButti K."/>
            <person name="Pangilinan J."/>
            <person name="Lipzen A."/>
            <person name="Riley R."/>
            <person name="Andreopoulos W."/>
            <person name="He G."/>
            <person name="Johnson J."/>
            <person name="Nolan M."/>
            <person name="Tritt A."/>
            <person name="Barry K.W."/>
            <person name="Grigoriev I.V."/>
            <person name="Nagy L.G."/>
            <person name="Hibbett D."/>
            <person name="Henrissat B."/>
            <person name="Matheny P.B."/>
            <person name="Labbe J."/>
            <person name="Martin F.M."/>
        </authorList>
    </citation>
    <scope>NUCLEOTIDE SEQUENCE</scope>
    <source>
        <strain evidence="1">HHB10654</strain>
    </source>
</reference>
<comment type="caution">
    <text evidence="1">The sequence shown here is derived from an EMBL/GenBank/DDBJ whole genome shotgun (WGS) entry which is preliminary data.</text>
</comment>